<dbReference type="GO" id="GO:0046872">
    <property type="term" value="F:metal ion binding"/>
    <property type="evidence" value="ECO:0007669"/>
    <property type="project" value="UniProtKB-KW"/>
</dbReference>
<feature type="site" description="Transition state stabilizer" evidence="7">
    <location>
        <position position="137"/>
    </location>
</feature>
<dbReference type="HAMAP" id="MF_00107">
    <property type="entry name" value="IspF"/>
    <property type="match status" value="1"/>
</dbReference>
<keyword evidence="4 7" id="KW-0479">Metal-binding</keyword>
<comment type="caution">
    <text evidence="7">Lacks conserved residue(s) required for the propagation of feature annotation.</text>
</comment>
<dbReference type="Proteomes" id="UP000319296">
    <property type="component" value="Unassembled WGS sequence"/>
</dbReference>
<feature type="binding site" evidence="7">
    <location>
        <begin position="11"/>
        <end position="13"/>
    </location>
    <ligand>
        <name>4-CDP-2-C-methyl-D-erythritol 2-phosphate</name>
        <dbReference type="ChEBI" id="CHEBI:57919"/>
    </ligand>
</feature>
<sequence length="162" mass="17482">MSNLKIGHGYDLHRFGDKTKPLYLGGILIENHIGTVAHSDGDVVLHSLTDALLGAAGLSDIGTLFPDNIESTKNIGSVFMLKEAYLIIKGKGCSIINIDITIITQTPKIKDYKEEMIFAISGALDIPQSCINIKGKTKEGIDSVGKGEAIECFSVCLIEKIY</sequence>
<dbReference type="InterPro" id="IPR020555">
    <property type="entry name" value="MECDP_synthase_CS"/>
</dbReference>
<evidence type="ECO:0000256" key="1">
    <source>
        <dbReference type="ARBA" id="ARBA00000200"/>
    </source>
</evidence>
<gene>
    <name evidence="7 10" type="primary">ispF</name>
    <name evidence="10" type="ORF">EVG15_02130</name>
</gene>
<feature type="site" description="Transition state stabilizer" evidence="7">
    <location>
        <position position="38"/>
    </location>
</feature>
<accession>A0A519BPQ2</accession>
<dbReference type="EC" id="4.6.1.12" evidence="3 7"/>
<dbReference type="UniPathway" id="UPA00056">
    <property type="reaction ID" value="UER00095"/>
</dbReference>
<dbReference type="NCBIfam" id="TIGR00151">
    <property type="entry name" value="ispF"/>
    <property type="match status" value="1"/>
</dbReference>
<reference evidence="10 11" key="1">
    <citation type="journal article" date="2019" name="ISME J.">
        <title>Insights into ecological role of a new deltaproteobacterial order Candidatus Acidulodesulfobacterales by metagenomics and metatranscriptomics.</title>
        <authorList>
            <person name="Tan S."/>
            <person name="Liu J."/>
            <person name="Fang Y."/>
            <person name="Hedlund B.P."/>
            <person name="Lian Z.H."/>
            <person name="Huang L.Y."/>
            <person name="Li J.T."/>
            <person name="Huang L.N."/>
            <person name="Li W.J."/>
            <person name="Jiang H.C."/>
            <person name="Dong H.L."/>
            <person name="Shu W.S."/>
        </authorList>
    </citation>
    <scope>NUCLEOTIDE SEQUENCE [LARGE SCALE GENOMIC DNA]</scope>
    <source>
        <strain evidence="10">AP1</strain>
    </source>
</reference>
<feature type="binding site" evidence="7">
    <location>
        <position position="46"/>
    </location>
    <ligand>
        <name>a divalent metal cation</name>
        <dbReference type="ChEBI" id="CHEBI:60240"/>
    </ligand>
</feature>
<dbReference type="InterPro" id="IPR036571">
    <property type="entry name" value="MECDP_synthase_sf"/>
</dbReference>
<comment type="pathway">
    <text evidence="2 7">Isoprenoid biosynthesis; isopentenyl diphosphate biosynthesis via DXP pathway; isopentenyl diphosphate from 1-deoxy-D-xylulose 5-phosphate: step 4/6.</text>
</comment>
<comment type="catalytic activity">
    <reaction evidence="1 7 8">
        <text>4-CDP-2-C-methyl-D-erythritol 2-phosphate = 2-C-methyl-D-erythritol 2,4-cyclic diphosphate + CMP</text>
        <dbReference type="Rhea" id="RHEA:23864"/>
        <dbReference type="ChEBI" id="CHEBI:57919"/>
        <dbReference type="ChEBI" id="CHEBI:58483"/>
        <dbReference type="ChEBI" id="CHEBI:60377"/>
        <dbReference type="EC" id="4.6.1.12"/>
    </reaction>
</comment>
<proteinExistence type="inferred from homology"/>
<evidence type="ECO:0000256" key="8">
    <source>
        <dbReference type="RuleBase" id="RU004395"/>
    </source>
</evidence>
<evidence type="ECO:0000256" key="3">
    <source>
        <dbReference type="ARBA" id="ARBA00012579"/>
    </source>
</evidence>
<dbReference type="EMBL" id="SGBB01000002">
    <property type="protein sequence ID" value="RZD19256.1"/>
    <property type="molecule type" value="Genomic_DNA"/>
</dbReference>
<feature type="domain" description="2-C-methyl-D-erythritol 2,4-cyclodiphosphate synthase" evidence="9">
    <location>
        <begin position="5"/>
        <end position="158"/>
    </location>
</feature>
<comment type="subunit">
    <text evidence="7">Homotrimer.</text>
</comment>
<organism evidence="10 11">
    <name type="scientific">Candidatus Acididesulfobacter diazotrophicus</name>
    <dbReference type="NCBI Taxonomy" id="2597226"/>
    <lineage>
        <taxon>Bacteria</taxon>
        <taxon>Deltaproteobacteria</taxon>
        <taxon>Candidatus Acidulodesulfobacterales</taxon>
        <taxon>Candidatus Acididesulfobacter</taxon>
    </lineage>
</organism>
<protein>
    <recommendedName>
        <fullName evidence="3 7">2-C-methyl-D-erythritol 2,4-cyclodiphosphate synthase</fullName>
        <shortName evidence="7">MECDP-synthase</shortName>
        <shortName evidence="7">MECPP-synthase</shortName>
        <shortName evidence="7">MECPS</shortName>
        <ecNumber evidence="3 7">4.6.1.12</ecNumber>
    </recommendedName>
</protein>
<evidence type="ECO:0000256" key="6">
    <source>
        <dbReference type="ARBA" id="ARBA00023239"/>
    </source>
</evidence>
<evidence type="ECO:0000256" key="2">
    <source>
        <dbReference type="ARBA" id="ARBA00004709"/>
    </source>
</evidence>
<dbReference type="InterPro" id="IPR003526">
    <property type="entry name" value="MECDP_synthase"/>
</dbReference>
<dbReference type="GO" id="GO:0008685">
    <property type="term" value="F:2-C-methyl-D-erythritol 2,4-cyclodiphosphate synthase activity"/>
    <property type="evidence" value="ECO:0007669"/>
    <property type="project" value="UniProtKB-UniRule"/>
</dbReference>
<dbReference type="CDD" id="cd00554">
    <property type="entry name" value="MECDP_synthase"/>
    <property type="match status" value="1"/>
</dbReference>
<feature type="binding site" evidence="7">
    <location>
        <begin position="60"/>
        <end position="62"/>
    </location>
    <ligand>
        <name>4-CDP-2-C-methyl-D-erythritol 2-phosphate</name>
        <dbReference type="ChEBI" id="CHEBI:57919"/>
    </ligand>
</feature>
<dbReference type="Gene3D" id="3.30.1330.50">
    <property type="entry name" value="2-C-methyl-D-erythritol 2,4-cyclodiphosphate synthase"/>
    <property type="match status" value="1"/>
</dbReference>
<dbReference type="GO" id="GO:0019288">
    <property type="term" value="P:isopentenyl diphosphate biosynthetic process, methylerythritol 4-phosphate pathway"/>
    <property type="evidence" value="ECO:0007669"/>
    <property type="project" value="UniProtKB-UniRule"/>
</dbReference>
<feature type="binding site" evidence="7">
    <location>
        <position position="11"/>
    </location>
    <ligand>
        <name>a divalent metal cation</name>
        <dbReference type="ChEBI" id="CHEBI:60240"/>
    </ligand>
</feature>
<evidence type="ECO:0000313" key="11">
    <source>
        <dbReference type="Proteomes" id="UP000319296"/>
    </source>
</evidence>
<dbReference type="PANTHER" id="PTHR43181:SF1">
    <property type="entry name" value="2-C-METHYL-D-ERYTHRITOL 2,4-CYCLODIPHOSPHATE SYNTHASE, CHLOROPLASTIC"/>
    <property type="match status" value="1"/>
</dbReference>
<keyword evidence="6 7" id="KW-0456">Lyase</keyword>
<evidence type="ECO:0000256" key="5">
    <source>
        <dbReference type="ARBA" id="ARBA00023229"/>
    </source>
</evidence>
<evidence type="ECO:0000259" key="9">
    <source>
        <dbReference type="Pfam" id="PF02542"/>
    </source>
</evidence>
<name>A0A519BPQ2_9DELT</name>
<comment type="cofactor">
    <cofactor evidence="7">
        <name>a divalent metal cation</name>
        <dbReference type="ChEBI" id="CHEBI:60240"/>
    </cofactor>
    <text evidence="7">Binds 1 divalent metal cation per subunit.</text>
</comment>
<feature type="binding site" evidence="7">
    <location>
        <position position="13"/>
    </location>
    <ligand>
        <name>a divalent metal cation</name>
        <dbReference type="ChEBI" id="CHEBI:60240"/>
    </ligand>
</feature>
<keyword evidence="5 7" id="KW-0414">Isoprene biosynthesis</keyword>
<feature type="binding site" evidence="7">
    <location>
        <position position="146"/>
    </location>
    <ligand>
        <name>4-CDP-2-C-methyl-D-erythritol 2-phosphate</name>
        <dbReference type="ChEBI" id="CHEBI:57919"/>
    </ligand>
</feature>
<dbReference type="PROSITE" id="PS01350">
    <property type="entry name" value="ISPF"/>
    <property type="match status" value="1"/>
</dbReference>
<comment type="caution">
    <text evidence="10">The sequence shown here is derived from an EMBL/GenBank/DDBJ whole genome shotgun (WGS) entry which is preliminary data.</text>
</comment>
<comment type="similarity">
    <text evidence="7 8">Belongs to the IspF family.</text>
</comment>
<evidence type="ECO:0000256" key="7">
    <source>
        <dbReference type="HAMAP-Rule" id="MF_00107"/>
    </source>
</evidence>
<comment type="function">
    <text evidence="7">Involved in the biosynthesis of isopentenyl diphosphate (IPP) and dimethylallyl diphosphate (DMAPP), two major building blocks of isoprenoid compounds. Catalyzes the conversion of 4-diphosphocytidyl-2-C-methyl-D-erythritol 2-phosphate (CDP-ME2P) to 2-C-methyl-D-erythritol 2,4-cyclodiphosphate (ME-CPP) with a corresponding release of cytidine 5-monophosphate (CMP).</text>
</comment>
<dbReference type="SUPFAM" id="SSF69765">
    <property type="entry name" value="IpsF-like"/>
    <property type="match status" value="1"/>
</dbReference>
<dbReference type="PANTHER" id="PTHR43181">
    <property type="entry name" value="2-C-METHYL-D-ERYTHRITOL 2,4-CYCLODIPHOSPHATE SYNTHASE, CHLOROPLASTIC"/>
    <property type="match status" value="1"/>
</dbReference>
<dbReference type="Pfam" id="PF02542">
    <property type="entry name" value="YgbB"/>
    <property type="match status" value="1"/>
</dbReference>
<dbReference type="AlphaFoldDB" id="A0A519BPQ2"/>
<feature type="binding site" evidence="7">
    <location>
        <begin position="38"/>
        <end position="39"/>
    </location>
    <ligand>
        <name>4-CDP-2-C-methyl-D-erythritol 2-phosphate</name>
        <dbReference type="ChEBI" id="CHEBI:57919"/>
    </ligand>
</feature>
<dbReference type="GO" id="GO:0016114">
    <property type="term" value="P:terpenoid biosynthetic process"/>
    <property type="evidence" value="ECO:0007669"/>
    <property type="project" value="InterPro"/>
</dbReference>
<evidence type="ECO:0000256" key="4">
    <source>
        <dbReference type="ARBA" id="ARBA00022723"/>
    </source>
</evidence>
<evidence type="ECO:0000313" key="10">
    <source>
        <dbReference type="EMBL" id="RZD19256.1"/>
    </source>
</evidence>